<evidence type="ECO:0000259" key="1">
    <source>
        <dbReference type="Pfam" id="PF12690"/>
    </source>
</evidence>
<dbReference type="InterPro" id="IPR038144">
    <property type="entry name" value="IPI"/>
</dbReference>
<keyword evidence="4" id="KW-1185">Reference proteome</keyword>
<organism evidence="3 5">
    <name type="scientific">Halapricum hydrolyticum</name>
    <dbReference type="NCBI Taxonomy" id="2979991"/>
    <lineage>
        <taxon>Archaea</taxon>
        <taxon>Methanobacteriati</taxon>
        <taxon>Methanobacteriota</taxon>
        <taxon>Stenosarchaea group</taxon>
        <taxon>Halobacteria</taxon>
        <taxon>Halobacteriales</taxon>
        <taxon>Haloarculaceae</taxon>
        <taxon>Halapricum</taxon>
    </lineage>
</organism>
<comment type="caution">
    <text evidence="3">The sequence shown here is derived from an EMBL/GenBank/DDBJ whole genome shotgun (WGS) entry which is preliminary data.</text>
</comment>
<evidence type="ECO:0000313" key="3">
    <source>
        <dbReference type="EMBL" id="MCU4725755.1"/>
    </source>
</evidence>
<reference evidence="3" key="1">
    <citation type="submission" date="2023-02" db="EMBL/GenBank/DDBJ databases">
        <title>Enrichment on poylsaccharides allowed isolation of novel metabolic and taxonomic groups of Haloarchaea.</title>
        <authorList>
            <person name="Sorokin D.Y."/>
            <person name="Elcheninov A.G."/>
            <person name="Khizhniak T.V."/>
            <person name="Kolganova T.V."/>
            <person name="Kublanov I.V."/>
        </authorList>
    </citation>
    <scope>NUCLEOTIDE SEQUENCE</scope>
    <source>
        <strain evidence="2 4">HArc-curdl5-1</strain>
        <strain evidence="3">HArc-curdl7</strain>
    </source>
</reference>
<accession>A0AAE3I8N8</accession>
<evidence type="ECO:0000313" key="5">
    <source>
        <dbReference type="Proteomes" id="UP001209746"/>
    </source>
</evidence>
<dbReference type="EMBL" id="JAOPKC010000001">
    <property type="protein sequence ID" value="MCU4716640.1"/>
    <property type="molecule type" value="Genomic_DNA"/>
</dbReference>
<dbReference type="Gene3D" id="2.60.40.2360">
    <property type="entry name" value="Intracellular proteinase inhibitor BsuPI"/>
    <property type="match status" value="1"/>
</dbReference>
<evidence type="ECO:0000313" key="4">
    <source>
        <dbReference type="Proteomes" id="UP001208186"/>
    </source>
</evidence>
<proteinExistence type="predicted"/>
<gene>
    <name evidence="3" type="ORF">OB914_02040</name>
    <name evidence="2" type="ORF">OB916_00980</name>
</gene>
<dbReference type="InterPro" id="IPR020481">
    <property type="entry name" value="Intracell_prot_inh_BsuPI"/>
</dbReference>
<evidence type="ECO:0000313" key="2">
    <source>
        <dbReference type="EMBL" id="MCU4716640.1"/>
    </source>
</evidence>
<protein>
    <recommendedName>
        <fullName evidence="1">Intracellular proteinase inhibitor BsuPI domain-containing protein</fullName>
    </recommendedName>
</protein>
<name>A0AAE3I8N8_9EURY</name>
<feature type="domain" description="Intracellular proteinase inhibitor BsuPI" evidence="1">
    <location>
        <begin position="6"/>
        <end position="99"/>
    </location>
</feature>
<dbReference type="RefSeq" id="WP_315907407.1">
    <property type="nucleotide sequence ID" value="NZ_JAOPKC010000001.1"/>
</dbReference>
<dbReference type="Proteomes" id="UP001208186">
    <property type="component" value="Unassembled WGS sequence"/>
</dbReference>
<dbReference type="Proteomes" id="UP001209746">
    <property type="component" value="Unassembled WGS sequence"/>
</dbReference>
<sequence>MSLDSTLDITVERAGVTFAFGVTNPDTEPIDLTFRTGMVADVAVYQDGVEVWRWSDGRMFTQAIETQTLAPGETLVFEANWDDPTPGSYTAEASLAATNVTLVEREPFETP</sequence>
<dbReference type="Pfam" id="PF12690">
    <property type="entry name" value="BsuPI"/>
    <property type="match status" value="1"/>
</dbReference>
<dbReference type="AlphaFoldDB" id="A0AAE3I8N8"/>
<dbReference type="EMBL" id="JAOPKD010000001">
    <property type="protein sequence ID" value="MCU4725755.1"/>
    <property type="molecule type" value="Genomic_DNA"/>
</dbReference>